<dbReference type="PANTHER" id="PTHR11766">
    <property type="entry name" value="TYROSYL-TRNA SYNTHETASE"/>
    <property type="match status" value="1"/>
</dbReference>
<organism evidence="10 11">
    <name type="scientific">Candidatus Adlerbacteria bacterium RIFCSPHIGHO2_12_FULL_53_18</name>
    <dbReference type="NCBI Taxonomy" id="1797242"/>
    <lineage>
        <taxon>Bacteria</taxon>
        <taxon>Candidatus Adleribacteriota</taxon>
    </lineage>
</organism>
<dbReference type="GO" id="GO:0005829">
    <property type="term" value="C:cytosol"/>
    <property type="evidence" value="ECO:0007669"/>
    <property type="project" value="TreeGrafter"/>
</dbReference>
<evidence type="ECO:0000256" key="5">
    <source>
        <dbReference type="ARBA" id="ARBA00022917"/>
    </source>
</evidence>
<dbReference type="InterPro" id="IPR014729">
    <property type="entry name" value="Rossmann-like_a/b/a_fold"/>
</dbReference>
<keyword evidence="2 9" id="KW-0436">Ligase</keyword>
<dbReference type="Pfam" id="PF00579">
    <property type="entry name" value="tRNA-synt_1b"/>
    <property type="match status" value="1"/>
</dbReference>
<evidence type="ECO:0000256" key="4">
    <source>
        <dbReference type="ARBA" id="ARBA00022840"/>
    </source>
</evidence>
<keyword evidence="3 9" id="KW-0547">Nucleotide-binding</keyword>
<accession>A0A1F4XRX6</accession>
<gene>
    <name evidence="10" type="ORF">A3F55_00580</name>
</gene>
<dbReference type="Gene3D" id="3.40.50.620">
    <property type="entry name" value="HUPs"/>
    <property type="match status" value="1"/>
</dbReference>
<proteinExistence type="inferred from homology"/>
<dbReference type="PRINTS" id="PR01040">
    <property type="entry name" value="TRNASYNTHTYR"/>
</dbReference>
<evidence type="ECO:0000256" key="7">
    <source>
        <dbReference type="ARBA" id="ARBA00048248"/>
    </source>
</evidence>
<dbReference type="Gene3D" id="1.10.240.10">
    <property type="entry name" value="Tyrosyl-Transfer RNA Synthetase"/>
    <property type="match status" value="1"/>
</dbReference>
<dbReference type="InterPro" id="IPR001412">
    <property type="entry name" value="aa-tRNA-synth_I_CS"/>
</dbReference>
<comment type="caution">
    <text evidence="10">The sequence shown here is derived from an EMBL/GenBank/DDBJ whole genome shotgun (WGS) entry which is preliminary data.</text>
</comment>
<dbReference type="InterPro" id="IPR024088">
    <property type="entry name" value="Tyr-tRNA-ligase_bac-type"/>
</dbReference>
<evidence type="ECO:0000313" key="11">
    <source>
        <dbReference type="Proteomes" id="UP000178091"/>
    </source>
</evidence>
<dbReference type="CDD" id="cd00805">
    <property type="entry name" value="TyrRS_core"/>
    <property type="match status" value="1"/>
</dbReference>
<comment type="catalytic activity">
    <reaction evidence="7">
        <text>tRNA(Tyr) + L-tyrosine + ATP = L-tyrosyl-tRNA(Tyr) + AMP + diphosphate + H(+)</text>
        <dbReference type="Rhea" id="RHEA:10220"/>
        <dbReference type="Rhea" id="RHEA-COMP:9706"/>
        <dbReference type="Rhea" id="RHEA-COMP:9707"/>
        <dbReference type="ChEBI" id="CHEBI:15378"/>
        <dbReference type="ChEBI" id="CHEBI:30616"/>
        <dbReference type="ChEBI" id="CHEBI:33019"/>
        <dbReference type="ChEBI" id="CHEBI:58315"/>
        <dbReference type="ChEBI" id="CHEBI:78442"/>
        <dbReference type="ChEBI" id="CHEBI:78536"/>
        <dbReference type="ChEBI" id="CHEBI:456215"/>
        <dbReference type="EC" id="6.1.1.1"/>
    </reaction>
</comment>
<dbReference type="AlphaFoldDB" id="A0A1F4XRX6"/>
<name>A0A1F4XRX6_9BACT</name>
<dbReference type="GO" id="GO:0006437">
    <property type="term" value="P:tyrosyl-tRNA aminoacylation"/>
    <property type="evidence" value="ECO:0007669"/>
    <property type="project" value="UniProtKB-UniRule"/>
</dbReference>
<evidence type="ECO:0000313" key="10">
    <source>
        <dbReference type="EMBL" id="OGC84450.1"/>
    </source>
</evidence>
<comment type="similarity">
    <text evidence="9">Belongs to the class-I aminoacyl-tRNA synthetase family.</text>
</comment>
<dbReference type="InterPro" id="IPR002305">
    <property type="entry name" value="aa-tRNA-synth_Ic"/>
</dbReference>
<evidence type="ECO:0000256" key="1">
    <source>
        <dbReference type="ARBA" id="ARBA00013160"/>
    </source>
</evidence>
<dbReference type="PROSITE" id="PS00178">
    <property type="entry name" value="AA_TRNA_LIGASE_I"/>
    <property type="match status" value="1"/>
</dbReference>
<keyword evidence="4 9" id="KW-0067">ATP-binding</keyword>
<keyword evidence="6 9" id="KW-0030">Aminoacyl-tRNA synthetase</keyword>
<dbReference type="NCBIfam" id="TIGR00234">
    <property type="entry name" value="tyrS"/>
    <property type="match status" value="1"/>
</dbReference>
<sequence length="389" mass="43960">MGWFSGAPKVNTDERAVDELLTRGVMEAVPRELAVQKLRSGNQLRVYLGVDPTGAKLHLGHSVPLRKLKAFADLGHHVIFLVGSFTAMVGDPTGRDTAREPLNREQVEKNFKTYKAQASKILDFSKVELRYNHEWLEKMQFADIMKLASNFTVQQMLERDMFRERIKREEDLSPNEFLYPLMQGYDSVMLDVDCEIGGNDQLFNMLAGRKLQKAFGKREKFVLTTKLIEGTDGRKMSKTYDNAVYLDDVPTEMYGKLMSIKDELVPTYFETLTDVPMAEVAEILKSHPKEAKQRLAKEIVALYHGKGAAEKAEAGFMKPDDAVSITIMKGQKLRDIAQQLQLSMSEMRRLVDQGAIEVVGGKKLSAIDAPLMNTTLKIGKHRFIKIVVK</sequence>
<dbReference type="Proteomes" id="UP000178091">
    <property type="component" value="Unassembled WGS sequence"/>
</dbReference>
<protein>
    <recommendedName>
        <fullName evidence="1 8">Tyrosine--tRNA ligase</fullName>
        <ecNumber evidence="1 8">6.1.1.1</ecNumber>
    </recommendedName>
</protein>
<keyword evidence="5 9" id="KW-0648">Protein biosynthesis</keyword>
<evidence type="ECO:0000256" key="9">
    <source>
        <dbReference type="RuleBase" id="RU363036"/>
    </source>
</evidence>
<evidence type="ECO:0000256" key="2">
    <source>
        <dbReference type="ARBA" id="ARBA00022598"/>
    </source>
</evidence>
<dbReference type="SUPFAM" id="SSF52374">
    <property type="entry name" value="Nucleotidylyl transferase"/>
    <property type="match status" value="1"/>
</dbReference>
<reference evidence="10 11" key="1">
    <citation type="journal article" date="2016" name="Nat. Commun.">
        <title>Thousands of microbial genomes shed light on interconnected biogeochemical processes in an aquifer system.</title>
        <authorList>
            <person name="Anantharaman K."/>
            <person name="Brown C.T."/>
            <person name="Hug L.A."/>
            <person name="Sharon I."/>
            <person name="Castelle C.J."/>
            <person name="Probst A.J."/>
            <person name="Thomas B.C."/>
            <person name="Singh A."/>
            <person name="Wilkins M.J."/>
            <person name="Karaoz U."/>
            <person name="Brodie E.L."/>
            <person name="Williams K.H."/>
            <person name="Hubbard S.S."/>
            <person name="Banfield J.F."/>
        </authorList>
    </citation>
    <scope>NUCLEOTIDE SEQUENCE [LARGE SCALE GENOMIC DNA]</scope>
</reference>
<dbReference type="PANTHER" id="PTHR11766:SF1">
    <property type="entry name" value="TYROSINE--TRNA LIGASE"/>
    <property type="match status" value="1"/>
</dbReference>
<evidence type="ECO:0000256" key="8">
    <source>
        <dbReference type="NCBIfam" id="TIGR00234"/>
    </source>
</evidence>
<dbReference type="EMBL" id="MEWW01000016">
    <property type="protein sequence ID" value="OGC84450.1"/>
    <property type="molecule type" value="Genomic_DNA"/>
</dbReference>
<dbReference type="InterPro" id="IPR002307">
    <property type="entry name" value="Tyr-tRNA-ligase"/>
</dbReference>
<evidence type="ECO:0000256" key="3">
    <source>
        <dbReference type="ARBA" id="ARBA00022741"/>
    </source>
</evidence>
<dbReference type="GO" id="GO:0004831">
    <property type="term" value="F:tyrosine-tRNA ligase activity"/>
    <property type="evidence" value="ECO:0007669"/>
    <property type="project" value="UniProtKB-UniRule"/>
</dbReference>
<evidence type="ECO:0000256" key="6">
    <source>
        <dbReference type="ARBA" id="ARBA00023146"/>
    </source>
</evidence>
<dbReference type="GO" id="GO:0005524">
    <property type="term" value="F:ATP binding"/>
    <property type="evidence" value="ECO:0007669"/>
    <property type="project" value="UniProtKB-KW"/>
</dbReference>
<dbReference type="EC" id="6.1.1.1" evidence="1 8"/>